<evidence type="ECO:0000256" key="5">
    <source>
        <dbReference type="ARBA" id="ARBA00023012"/>
    </source>
</evidence>
<sequence>MNKILVIEDDINVRQNLVDLLYAENFNVITAENGYFGLQLVQTEVPDLVICDVMMPEIDGYEVLKELRQNPKTAIIPFIFLTAKSEKPDFRKGMDLGADDYIVKPFSRTELLAAITCRLEKQTAIYQQTQDKLDKLRTSITLSLPHELRTPLNGILGFSQILMEESELLDAPSIKEMAEFIHQSSQRLFHLIQKFLLYAELEIIATDPQRVSEIQKQSTEFPTPGLTNLISERVKNAGREDDIQIDLSRSVVKISLSKITRIIEELLDNALKFSVSGTPIKITAKTVNHTFSVSFSDRGRGMSREQIAELGAYRQFERKLHEQQGSGLGLIIAKKLAELHGGTLKIDSKPQEYTTVTVTLPCNNEEAEASLMTQHSVLNTQHSTLSS</sequence>
<dbReference type="CDD" id="cd00075">
    <property type="entry name" value="HATPase"/>
    <property type="match status" value="1"/>
</dbReference>
<dbReference type="EMBL" id="CP012036">
    <property type="protein sequence ID" value="ALF54731.1"/>
    <property type="molecule type" value="Genomic_DNA"/>
</dbReference>
<keyword evidence="4" id="KW-0808">Transferase</keyword>
<accession>A0A0M4TWK8</accession>
<reference evidence="10" key="1">
    <citation type="submission" date="2015-07" db="EMBL/GenBank/DDBJ databases">
        <title>Genome Of Nitrogen-Fixing Cyanobacterium Nostoc piscinale CENA21 From Solimoes/Amazon River Floodplain Sediments And Comparative Genomics To Uncover Biosynthetic Natural Products Potential.</title>
        <authorList>
            <person name="Leao T.F."/>
            <person name="Leao P.N."/>
            <person name="Guimaraes P.I."/>
            <person name="de Melo A.G.C."/>
            <person name="Ramos R.T.J."/>
            <person name="Silva A."/>
            <person name="Fiore M.F."/>
            <person name="Schneider M.P.C."/>
        </authorList>
    </citation>
    <scope>NUCLEOTIDE SEQUENCE [LARGE SCALE GENOMIC DNA]</scope>
    <source>
        <strain evidence="10">CENA21</strain>
    </source>
</reference>
<evidence type="ECO:0000256" key="3">
    <source>
        <dbReference type="ARBA" id="ARBA00022553"/>
    </source>
</evidence>
<proteinExistence type="predicted"/>
<dbReference type="Pfam" id="PF02518">
    <property type="entry name" value="HATPase_c"/>
    <property type="match status" value="1"/>
</dbReference>
<dbReference type="InterPro" id="IPR004358">
    <property type="entry name" value="Sig_transdc_His_kin-like_C"/>
</dbReference>
<evidence type="ECO:0000256" key="2">
    <source>
        <dbReference type="ARBA" id="ARBA00012438"/>
    </source>
</evidence>
<dbReference type="GO" id="GO:0000155">
    <property type="term" value="F:phosphorelay sensor kinase activity"/>
    <property type="evidence" value="ECO:0007669"/>
    <property type="project" value="InterPro"/>
</dbReference>
<dbReference type="PROSITE" id="PS50109">
    <property type="entry name" value="HIS_KIN"/>
    <property type="match status" value="1"/>
</dbReference>
<protein>
    <recommendedName>
        <fullName evidence="2">histidine kinase</fullName>
        <ecNumber evidence="2">2.7.13.3</ecNumber>
    </recommendedName>
</protein>
<feature type="domain" description="Histidine kinase" evidence="7">
    <location>
        <begin position="143"/>
        <end position="364"/>
    </location>
</feature>
<comment type="catalytic activity">
    <reaction evidence="1">
        <text>ATP + protein L-histidine = ADP + protein N-phospho-L-histidine.</text>
        <dbReference type="EC" id="2.7.13.3"/>
    </reaction>
</comment>
<gene>
    <name evidence="9" type="ORF">ACX27_20895</name>
</gene>
<feature type="domain" description="Response regulatory" evidence="8">
    <location>
        <begin position="3"/>
        <end position="119"/>
    </location>
</feature>
<evidence type="ECO:0000259" key="8">
    <source>
        <dbReference type="PROSITE" id="PS50110"/>
    </source>
</evidence>
<dbReference type="PANTHER" id="PTHR43547">
    <property type="entry name" value="TWO-COMPONENT HISTIDINE KINASE"/>
    <property type="match status" value="1"/>
</dbReference>
<dbReference type="PATRIC" id="fig|224013.5.peg.5006"/>
<feature type="modified residue" description="4-aspartylphosphate" evidence="6">
    <location>
        <position position="52"/>
    </location>
</feature>
<dbReference type="Pfam" id="PF00512">
    <property type="entry name" value="HisKA"/>
    <property type="match status" value="1"/>
</dbReference>
<evidence type="ECO:0000313" key="10">
    <source>
        <dbReference type="Proteomes" id="UP000062645"/>
    </source>
</evidence>
<dbReference type="SUPFAM" id="SSF52172">
    <property type="entry name" value="CheY-like"/>
    <property type="match status" value="1"/>
</dbReference>
<dbReference type="CDD" id="cd17574">
    <property type="entry name" value="REC_OmpR"/>
    <property type="match status" value="1"/>
</dbReference>
<dbReference type="InterPro" id="IPR001789">
    <property type="entry name" value="Sig_transdc_resp-reg_receiver"/>
</dbReference>
<dbReference type="OrthoDB" id="9812260at2"/>
<dbReference type="RefSeq" id="WP_062295278.1">
    <property type="nucleotide sequence ID" value="NZ_CP012036.1"/>
</dbReference>
<dbReference type="InterPro" id="IPR005467">
    <property type="entry name" value="His_kinase_dom"/>
</dbReference>
<dbReference type="KEGG" id="npz:ACX27_20895"/>
<dbReference type="SUPFAM" id="SSF55874">
    <property type="entry name" value="ATPase domain of HSP90 chaperone/DNA topoisomerase II/histidine kinase"/>
    <property type="match status" value="1"/>
</dbReference>
<keyword evidence="10" id="KW-1185">Reference proteome</keyword>
<evidence type="ECO:0000256" key="4">
    <source>
        <dbReference type="ARBA" id="ARBA00022777"/>
    </source>
</evidence>
<dbReference type="Gene3D" id="1.10.287.130">
    <property type="match status" value="1"/>
</dbReference>
<dbReference type="CDD" id="cd00082">
    <property type="entry name" value="HisKA"/>
    <property type="match status" value="1"/>
</dbReference>
<dbReference type="SMART" id="SM00388">
    <property type="entry name" value="HisKA"/>
    <property type="match status" value="1"/>
</dbReference>
<dbReference type="InterPro" id="IPR003594">
    <property type="entry name" value="HATPase_dom"/>
</dbReference>
<dbReference type="Pfam" id="PF00072">
    <property type="entry name" value="Response_reg"/>
    <property type="match status" value="1"/>
</dbReference>
<dbReference type="SMART" id="SM00448">
    <property type="entry name" value="REC"/>
    <property type="match status" value="1"/>
</dbReference>
<dbReference type="PRINTS" id="PR00344">
    <property type="entry name" value="BCTRLSENSOR"/>
</dbReference>
<keyword evidence="4" id="KW-0418">Kinase</keyword>
<dbReference type="InterPro" id="IPR003661">
    <property type="entry name" value="HisK_dim/P_dom"/>
</dbReference>
<reference evidence="9 10" key="2">
    <citation type="journal article" date="2016" name="Genome Announc.">
        <title>Draft Genome Sequence of the N2-Fixing Cyanobacterium Nostoc piscinale CENA21, Isolated from the Brazilian Amazon Floodplain.</title>
        <authorList>
            <person name="Leao T."/>
            <person name="Guimaraes P.I."/>
            <person name="de Melo A.G."/>
            <person name="Ramos R.T."/>
            <person name="Leao P.N."/>
            <person name="Silva A."/>
            <person name="Fiore M.F."/>
            <person name="Schneider M.P."/>
        </authorList>
    </citation>
    <scope>NUCLEOTIDE SEQUENCE [LARGE SCALE GENOMIC DNA]</scope>
    <source>
        <strain evidence="9 10">CENA21</strain>
    </source>
</reference>
<dbReference type="AlphaFoldDB" id="A0A0M4TWK8"/>
<dbReference type="Gene3D" id="3.30.565.10">
    <property type="entry name" value="Histidine kinase-like ATPase, C-terminal domain"/>
    <property type="match status" value="1"/>
</dbReference>
<dbReference type="PROSITE" id="PS50110">
    <property type="entry name" value="RESPONSE_REGULATORY"/>
    <property type="match status" value="1"/>
</dbReference>
<dbReference type="InterPro" id="IPR011006">
    <property type="entry name" value="CheY-like_superfamily"/>
</dbReference>
<keyword evidence="3 6" id="KW-0597">Phosphoprotein</keyword>
<dbReference type="SMART" id="SM00387">
    <property type="entry name" value="HATPase_c"/>
    <property type="match status" value="1"/>
</dbReference>
<dbReference type="STRING" id="224013.ACX27_20895"/>
<evidence type="ECO:0000313" key="9">
    <source>
        <dbReference type="EMBL" id="ALF54731.1"/>
    </source>
</evidence>
<dbReference type="SUPFAM" id="SSF47384">
    <property type="entry name" value="Homodimeric domain of signal transducing histidine kinase"/>
    <property type="match status" value="1"/>
</dbReference>
<organism evidence="9 10">
    <name type="scientific">Nostoc piscinale CENA21</name>
    <dbReference type="NCBI Taxonomy" id="224013"/>
    <lineage>
        <taxon>Bacteria</taxon>
        <taxon>Bacillati</taxon>
        <taxon>Cyanobacteriota</taxon>
        <taxon>Cyanophyceae</taxon>
        <taxon>Nostocales</taxon>
        <taxon>Nostocaceae</taxon>
        <taxon>Nostoc</taxon>
    </lineage>
</organism>
<dbReference type="EC" id="2.7.13.3" evidence="2"/>
<evidence type="ECO:0000256" key="1">
    <source>
        <dbReference type="ARBA" id="ARBA00000085"/>
    </source>
</evidence>
<dbReference type="PANTHER" id="PTHR43547:SF2">
    <property type="entry name" value="HYBRID SIGNAL TRANSDUCTION HISTIDINE KINASE C"/>
    <property type="match status" value="1"/>
</dbReference>
<dbReference type="InterPro" id="IPR036890">
    <property type="entry name" value="HATPase_C_sf"/>
</dbReference>
<dbReference type="InterPro" id="IPR036097">
    <property type="entry name" value="HisK_dim/P_sf"/>
</dbReference>
<dbReference type="Gene3D" id="3.40.50.2300">
    <property type="match status" value="1"/>
</dbReference>
<dbReference type="Proteomes" id="UP000062645">
    <property type="component" value="Chromosome"/>
</dbReference>
<evidence type="ECO:0000259" key="7">
    <source>
        <dbReference type="PROSITE" id="PS50109"/>
    </source>
</evidence>
<name>A0A0M4TWK8_9NOSO</name>
<evidence type="ECO:0000256" key="6">
    <source>
        <dbReference type="PROSITE-ProRule" id="PRU00169"/>
    </source>
</evidence>
<keyword evidence="5" id="KW-0902">Two-component regulatory system</keyword>